<protein>
    <submittedName>
        <fullName evidence="1">Uncharacterized protein</fullName>
    </submittedName>
</protein>
<dbReference type="Proteomes" id="UP000035009">
    <property type="component" value="Unassembled WGS sequence"/>
</dbReference>
<accession>M3V0B1</accession>
<dbReference type="EMBL" id="BAOP01000048">
    <property type="protein sequence ID" value="GAC81857.1"/>
    <property type="molecule type" value="Genomic_DNA"/>
</dbReference>
<reference evidence="1 2" key="1">
    <citation type="submission" date="2013-02" db="EMBL/GenBank/DDBJ databases">
        <title>Whole genome shotgun sequence of Gordonia malaquae NBRC 108250.</title>
        <authorList>
            <person name="Yoshida I."/>
            <person name="Hosoyama A."/>
            <person name="Tsuchikane K."/>
            <person name="Ando Y."/>
            <person name="Baba S."/>
            <person name="Ohji S."/>
            <person name="Hamada M."/>
            <person name="Tamura T."/>
            <person name="Yamazoe A."/>
            <person name="Yamazaki S."/>
            <person name="Fujita N."/>
        </authorList>
    </citation>
    <scope>NUCLEOTIDE SEQUENCE [LARGE SCALE GENOMIC DNA]</scope>
    <source>
        <strain evidence="1 2">NBRC 108250</strain>
    </source>
</reference>
<sequence length="68" mass="7618">MAAYRVELVETVRRTVVIEVPDGFDLFGDGGRERLLDAARDVAVEVAIESTDAVVTESRPHDRVDYRL</sequence>
<gene>
    <name evidence="1" type="ORF">GM1_048_00030</name>
</gene>
<dbReference type="RefSeq" id="WP_008381952.1">
    <property type="nucleotide sequence ID" value="NZ_BAOP01000048.1"/>
</dbReference>
<organism evidence="1 2">
    <name type="scientific">Gordonia malaquae NBRC 108250</name>
    <dbReference type="NCBI Taxonomy" id="1223542"/>
    <lineage>
        <taxon>Bacteria</taxon>
        <taxon>Bacillati</taxon>
        <taxon>Actinomycetota</taxon>
        <taxon>Actinomycetes</taxon>
        <taxon>Mycobacteriales</taxon>
        <taxon>Gordoniaceae</taxon>
        <taxon>Gordonia</taxon>
    </lineage>
</organism>
<keyword evidence="2" id="KW-1185">Reference proteome</keyword>
<proteinExistence type="predicted"/>
<comment type="caution">
    <text evidence="1">The sequence shown here is derived from an EMBL/GenBank/DDBJ whole genome shotgun (WGS) entry which is preliminary data.</text>
</comment>
<name>M3V0B1_GORML</name>
<evidence type="ECO:0000313" key="2">
    <source>
        <dbReference type="Proteomes" id="UP000035009"/>
    </source>
</evidence>
<dbReference type="STRING" id="410332.SAMN04488550_1210"/>
<evidence type="ECO:0000313" key="1">
    <source>
        <dbReference type="EMBL" id="GAC81857.1"/>
    </source>
</evidence>
<dbReference type="AlphaFoldDB" id="M3V0B1"/>